<dbReference type="Gramene" id="OPUNC01G43800.1">
    <property type="protein sequence ID" value="OPUNC01G43800.1"/>
    <property type="gene ID" value="OPUNC01G43800"/>
</dbReference>
<feature type="binding site" evidence="18">
    <location>
        <position position="443"/>
    </location>
    <ligand>
        <name>Ca(2+)</name>
        <dbReference type="ChEBI" id="CHEBI:29108"/>
        <label>1</label>
    </ligand>
</feature>
<evidence type="ECO:0000259" key="22">
    <source>
        <dbReference type="PROSITE" id="PS50873"/>
    </source>
</evidence>
<protein>
    <recommendedName>
        <fullName evidence="4">peroxidase</fullName>
        <ecNumber evidence="4">1.11.1.7</ecNumber>
    </recommendedName>
</protein>
<keyword evidence="11 18" id="KW-0408">Iron</keyword>
<evidence type="ECO:0000256" key="20">
    <source>
        <dbReference type="PIRSR" id="PIRSR600823-5"/>
    </source>
</evidence>
<dbReference type="GO" id="GO:0042744">
    <property type="term" value="P:hydrogen peroxide catabolic process"/>
    <property type="evidence" value="ECO:0007669"/>
    <property type="project" value="UniProtKB-KW"/>
</dbReference>
<feature type="binding site" evidence="18">
    <location>
        <position position="449"/>
    </location>
    <ligand>
        <name>Ca(2+)</name>
        <dbReference type="ChEBI" id="CHEBI:29108"/>
        <label>1</label>
    </ligand>
</feature>
<feature type="domain" description="Plant heme peroxidase family profile" evidence="22">
    <location>
        <begin position="39"/>
        <end position="337"/>
    </location>
</feature>
<feature type="binding site" evidence="18">
    <location>
        <position position="623"/>
    </location>
    <ligand>
        <name>Ca(2+)</name>
        <dbReference type="ChEBI" id="CHEBI:29108"/>
        <label>2</label>
    </ligand>
</feature>
<evidence type="ECO:0000256" key="13">
    <source>
        <dbReference type="ARBA" id="ARBA00023180"/>
    </source>
</evidence>
<feature type="binding site" evidence="18">
    <location>
        <position position="570"/>
    </location>
    <ligand>
        <name>Ca(2+)</name>
        <dbReference type="ChEBI" id="CHEBI:29108"/>
        <label>2</label>
    </ligand>
</feature>
<feature type="binding site" evidence="18">
    <location>
        <position position="615"/>
    </location>
    <ligand>
        <name>Ca(2+)</name>
        <dbReference type="ChEBI" id="CHEBI:29108"/>
        <label>2</label>
    </ligand>
</feature>
<comment type="similarity">
    <text evidence="3">Belongs to the peroxidase family. Ascorbate peroxidase subfamily.</text>
</comment>
<feature type="binding site" evidence="18">
    <location>
        <position position="445"/>
    </location>
    <ligand>
        <name>Ca(2+)</name>
        <dbReference type="ChEBI" id="CHEBI:29108"/>
        <label>1</label>
    </ligand>
</feature>
<feature type="site" description="Transition state stabilizer" evidence="19">
    <location>
        <position position="435"/>
    </location>
</feature>
<evidence type="ECO:0000256" key="5">
    <source>
        <dbReference type="ARBA" id="ARBA00022559"/>
    </source>
</evidence>
<keyword evidence="14" id="KW-0873">Pyrrolidone carboxylic acid</keyword>
<feature type="disulfide bond" evidence="20">
    <location>
        <begin position="496"/>
        <end position="691"/>
    </location>
</feature>
<dbReference type="PROSITE" id="PS50873">
    <property type="entry name" value="PEROXIDASE_4"/>
    <property type="match status" value="2"/>
</dbReference>
<dbReference type="PANTHER" id="PTHR31517:SF51">
    <property type="entry name" value="PEROXIDASE 55"/>
    <property type="match status" value="1"/>
</dbReference>
<evidence type="ECO:0000256" key="17">
    <source>
        <dbReference type="PIRSR" id="PIRSR600823-2"/>
    </source>
</evidence>
<comment type="cofactor">
    <cofactor evidence="18">
        <name>Ca(2+)</name>
        <dbReference type="ChEBI" id="CHEBI:29108"/>
    </cofactor>
    <text evidence="18">Binds 2 calcium ions per subunit.</text>
</comment>
<dbReference type="STRING" id="4537.A0A0E0JTZ4"/>
<evidence type="ECO:0000256" key="14">
    <source>
        <dbReference type="ARBA" id="ARBA00023283"/>
    </source>
</evidence>
<dbReference type="PRINTS" id="PR00461">
    <property type="entry name" value="PLPEROXIDASE"/>
</dbReference>
<feature type="chain" id="PRO_5002364474" description="peroxidase" evidence="21">
    <location>
        <begin position="31"/>
        <end position="747"/>
    </location>
</feature>
<dbReference type="GO" id="GO:0006979">
    <property type="term" value="P:response to oxidative stress"/>
    <property type="evidence" value="ECO:0007669"/>
    <property type="project" value="InterPro"/>
</dbReference>
<evidence type="ECO:0000256" key="8">
    <source>
        <dbReference type="ARBA" id="ARBA00022729"/>
    </source>
</evidence>
<evidence type="ECO:0000256" key="3">
    <source>
        <dbReference type="ARBA" id="ARBA00006873"/>
    </source>
</evidence>
<dbReference type="InterPro" id="IPR019793">
    <property type="entry name" value="Peroxidases_heam-ligand_BS"/>
</dbReference>
<keyword evidence="5" id="KW-0575">Peroxidase</keyword>
<keyword evidence="24" id="KW-1185">Reference proteome</keyword>
<evidence type="ECO:0000256" key="9">
    <source>
        <dbReference type="ARBA" id="ARBA00022837"/>
    </source>
</evidence>
<evidence type="ECO:0000256" key="7">
    <source>
        <dbReference type="ARBA" id="ARBA00022723"/>
    </source>
</evidence>
<dbReference type="HOGENOM" id="CLU_010543_4_1_1"/>
<evidence type="ECO:0000256" key="10">
    <source>
        <dbReference type="ARBA" id="ARBA00023002"/>
    </source>
</evidence>
<dbReference type="Gene3D" id="1.10.520.10">
    <property type="match status" value="2"/>
</dbReference>
<dbReference type="FunFam" id="1.10.520.10:FF:000009">
    <property type="entry name" value="Peroxidase"/>
    <property type="match status" value="2"/>
</dbReference>
<feature type="signal peptide" evidence="21">
    <location>
        <begin position="1"/>
        <end position="30"/>
    </location>
</feature>
<dbReference type="CDD" id="cd00693">
    <property type="entry name" value="secretory_peroxidase"/>
    <property type="match status" value="2"/>
</dbReference>
<comment type="cofactor">
    <cofactor evidence="18">
        <name>heme b</name>
        <dbReference type="ChEBI" id="CHEBI:60344"/>
    </cofactor>
    <text evidence="18">Binds 1 heme b (iron(II)-protoporphyrin IX) group per subunit.</text>
</comment>
<evidence type="ECO:0000256" key="2">
    <source>
        <dbReference type="ARBA" id="ARBA00004613"/>
    </source>
</evidence>
<dbReference type="GO" id="GO:0020037">
    <property type="term" value="F:heme binding"/>
    <property type="evidence" value="ECO:0007669"/>
    <property type="project" value="InterPro"/>
</dbReference>
<dbReference type="InterPro" id="IPR019794">
    <property type="entry name" value="Peroxidases_AS"/>
</dbReference>
<feature type="binding site" evidence="18">
    <location>
        <position position="447"/>
    </location>
    <ligand>
        <name>Ca(2+)</name>
        <dbReference type="ChEBI" id="CHEBI:29108"/>
        <label>1</label>
    </ligand>
</feature>
<feature type="disulfide bond" evidence="20">
    <location>
        <begin position="576"/>
        <end position="603"/>
    </location>
</feature>
<dbReference type="EC" id="1.11.1.7" evidence="4"/>
<evidence type="ECO:0000256" key="21">
    <source>
        <dbReference type="SAM" id="SignalP"/>
    </source>
</evidence>
<proteinExistence type="inferred from homology"/>
<evidence type="ECO:0000256" key="4">
    <source>
        <dbReference type="ARBA" id="ARBA00012313"/>
    </source>
</evidence>
<dbReference type="FunFam" id="1.10.420.10:FF:000006">
    <property type="entry name" value="Peroxidase"/>
    <property type="match status" value="2"/>
</dbReference>
<keyword evidence="15" id="KW-0376">Hydrogen peroxide</keyword>
<organism evidence="23">
    <name type="scientific">Oryza punctata</name>
    <name type="common">Red rice</name>
    <dbReference type="NCBI Taxonomy" id="4537"/>
    <lineage>
        <taxon>Eukaryota</taxon>
        <taxon>Viridiplantae</taxon>
        <taxon>Streptophyta</taxon>
        <taxon>Embryophyta</taxon>
        <taxon>Tracheophyta</taxon>
        <taxon>Spermatophyta</taxon>
        <taxon>Magnoliopsida</taxon>
        <taxon>Liliopsida</taxon>
        <taxon>Poales</taxon>
        <taxon>Poaceae</taxon>
        <taxon>BOP clade</taxon>
        <taxon>Oryzoideae</taxon>
        <taxon>Oryzeae</taxon>
        <taxon>Oryzinae</taxon>
        <taxon>Oryza</taxon>
    </lineage>
</organism>
<dbReference type="GO" id="GO:0005576">
    <property type="term" value="C:extracellular region"/>
    <property type="evidence" value="ECO:0007669"/>
    <property type="project" value="UniProtKB-SubCell"/>
</dbReference>
<keyword evidence="7 18" id="KW-0479">Metal-binding</keyword>
<comment type="catalytic activity">
    <reaction evidence="1">
        <text>2 a phenolic donor + H2O2 = 2 a phenolic radical donor + 2 H2O</text>
        <dbReference type="Rhea" id="RHEA:56136"/>
        <dbReference type="ChEBI" id="CHEBI:15377"/>
        <dbReference type="ChEBI" id="CHEBI:16240"/>
        <dbReference type="ChEBI" id="CHEBI:139520"/>
        <dbReference type="ChEBI" id="CHEBI:139521"/>
        <dbReference type="EC" id="1.11.1.7"/>
    </reaction>
</comment>
<dbReference type="EnsemblPlants" id="OPUNC01G43800.1">
    <property type="protein sequence ID" value="OPUNC01G43800.1"/>
    <property type="gene ID" value="OPUNC01G43800"/>
</dbReference>
<evidence type="ECO:0000256" key="1">
    <source>
        <dbReference type="ARBA" id="ARBA00000189"/>
    </source>
</evidence>
<dbReference type="GO" id="GO:0046872">
    <property type="term" value="F:metal ion binding"/>
    <property type="evidence" value="ECO:0007669"/>
    <property type="project" value="UniProtKB-KW"/>
</dbReference>
<evidence type="ECO:0000256" key="16">
    <source>
        <dbReference type="PIRSR" id="PIRSR600823-1"/>
    </source>
</evidence>
<keyword evidence="12 20" id="KW-1015">Disulfide bond</keyword>
<dbReference type="PROSITE" id="PS00436">
    <property type="entry name" value="PEROXIDASE_2"/>
    <property type="match status" value="2"/>
</dbReference>
<comment type="subcellular location">
    <subcellularLocation>
        <location evidence="2">Secreted</location>
    </subcellularLocation>
</comment>
<dbReference type="InterPro" id="IPR033905">
    <property type="entry name" value="Secretory_peroxidase"/>
</dbReference>
<evidence type="ECO:0000313" key="24">
    <source>
        <dbReference type="Proteomes" id="UP000026962"/>
    </source>
</evidence>
<keyword evidence="8 21" id="KW-0732">Signal</keyword>
<evidence type="ECO:0000256" key="19">
    <source>
        <dbReference type="PIRSR" id="PIRSR600823-4"/>
    </source>
</evidence>
<feature type="binding site" evidence="18">
    <location>
        <position position="461"/>
    </location>
    <ligand>
        <name>Ca(2+)</name>
        <dbReference type="ChEBI" id="CHEBI:29108"/>
        <label>1</label>
    </ligand>
</feature>
<sequence length="747" mass="79960">MASSSTSATAGMLLLAAAAALVCSSAAATAARMPPLAKGLSLGYYDNSCPQAETVVFEFLQDAIAKDVGLAAALIRLHFHDCFVQGCDASILLDNTPAGEKSEKEAAPNKTLRKSAFKAIDDLRDLLDKECGDTLVSCSDIVTLAARDSVHLAGGPWYEVPLGRHDGLKFASETDVLDALPSPDSNVTTLLDALAKLKLDAHDLVALSGAHTVGIAHCPSFDKRLFPQVDTTMDKWFAGHLKLTCPVKDTDNTTANDIRTPNVFDNKYYVDLMNRQGLFTSDQGLFFNATTKPIVTKFAVDQSAFFEQYVYSVVKMGQIQVLTDSQGQIRKRCSVPNAAAGDRAWSVVETVAEAAESLGGNMASATLVMVVAVACLCAPAAAGDGNADATQQPPVVSGLSFDFYRKSCPKAESIVRKFVRDAVRKDIGVAAGLLRLHFHDCFVQGCDASVLLDGSATGPGEQQAPPNLTLRPSAFKAINDIRDRLEKACGATVVSCSDILALAARDSVVASGGPEYKVPLGRRDSAKFATQQDVLSGLPPPSAAVPALLDVLAKIKLDATDLVALSGGHTVGLAHCSSFEGRLFPRQDPAMNGTFARRLRRTCPAVGTDRRTVNDIRTPNVFDNMYYVNLVNREGLFTSDQDLFSNAATKPIVARFAADQKAFFDQFAVSMVKMGQISVLTGSQGQVRRNCSARNPGTVAAGDLPWSVLEAADSFVDYAIKRSQQQRWSNNQVEQLVYLFSVLHSLQ</sequence>
<keyword evidence="6" id="KW-0349">Heme</keyword>
<dbReference type="InterPro" id="IPR002016">
    <property type="entry name" value="Haem_peroxidase"/>
</dbReference>
<reference evidence="23" key="2">
    <citation type="submission" date="2018-05" db="EMBL/GenBank/DDBJ databases">
        <title>OpunRS2 (Oryza punctata Reference Sequence Version 2).</title>
        <authorList>
            <person name="Zhang J."/>
            <person name="Kudrna D."/>
            <person name="Lee S."/>
            <person name="Talag J."/>
            <person name="Welchert J."/>
            <person name="Wing R.A."/>
        </authorList>
    </citation>
    <scope>NUCLEOTIDE SEQUENCE [LARGE SCALE GENOMIC DNA]</scope>
</reference>
<dbReference type="PRINTS" id="PR00458">
    <property type="entry name" value="PEROXIDASE"/>
</dbReference>
<feature type="binding site" evidence="18">
    <location>
        <position position="440"/>
    </location>
    <ligand>
        <name>Ca(2+)</name>
        <dbReference type="ChEBI" id="CHEBI:29108"/>
        <label>1</label>
    </ligand>
</feature>
<dbReference type="AlphaFoldDB" id="A0A0E0JTZ4"/>
<keyword evidence="10" id="KW-0560">Oxidoreductase</keyword>
<reference evidence="23" key="1">
    <citation type="submission" date="2015-04" db="UniProtKB">
        <authorList>
            <consortium name="EnsemblPlants"/>
        </authorList>
    </citation>
    <scope>IDENTIFICATION</scope>
</reference>
<dbReference type="SUPFAM" id="SSF48113">
    <property type="entry name" value="Heme-dependent peroxidases"/>
    <property type="match status" value="2"/>
</dbReference>
<dbReference type="PROSITE" id="PS00435">
    <property type="entry name" value="PEROXIDASE_1"/>
    <property type="match status" value="2"/>
</dbReference>
<feature type="disulfide bond" evidence="20">
    <location>
        <begin position="441"/>
        <end position="446"/>
    </location>
</feature>
<dbReference type="GO" id="GO:0140825">
    <property type="term" value="F:lactoperoxidase activity"/>
    <property type="evidence" value="ECO:0007669"/>
    <property type="project" value="UniProtKB-EC"/>
</dbReference>
<feature type="binding site" evidence="18">
    <location>
        <position position="618"/>
    </location>
    <ligand>
        <name>Ca(2+)</name>
        <dbReference type="ChEBI" id="CHEBI:29108"/>
        <label>2</label>
    </ligand>
</feature>
<dbReference type="PANTHER" id="PTHR31517">
    <property type="match status" value="1"/>
</dbReference>
<accession>A0A0E0JTZ4</accession>
<evidence type="ECO:0000256" key="18">
    <source>
        <dbReference type="PIRSR" id="PIRSR600823-3"/>
    </source>
</evidence>
<keyword evidence="9 18" id="KW-0106">Calcium</keyword>
<feature type="domain" description="Plant heme peroxidase family profile" evidence="22">
    <location>
        <begin position="398"/>
        <end position="695"/>
    </location>
</feature>
<evidence type="ECO:0000256" key="6">
    <source>
        <dbReference type="ARBA" id="ARBA00022617"/>
    </source>
</evidence>
<keyword evidence="13" id="KW-0325">Glycoprotein</keyword>
<dbReference type="Pfam" id="PF00141">
    <property type="entry name" value="peroxidase"/>
    <property type="match status" value="2"/>
</dbReference>
<dbReference type="eggNOG" id="ENOG502QT8W">
    <property type="taxonomic scope" value="Eukaryota"/>
</dbReference>
<evidence type="ECO:0000256" key="15">
    <source>
        <dbReference type="ARBA" id="ARBA00023324"/>
    </source>
</evidence>
<dbReference type="InterPro" id="IPR010255">
    <property type="entry name" value="Haem_peroxidase_sf"/>
</dbReference>
<dbReference type="OMA" id="ICPTRIC"/>
<feature type="binding site" description="axial binding residue" evidence="18">
    <location>
        <position position="569"/>
    </location>
    <ligand>
        <name>heme b</name>
        <dbReference type="ChEBI" id="CHEBI:60344"/>
    </ligand>
    <ligandPart>
        <name>Fe</name>
        <dbReference type="ChEBI" id="CHEBI:18248"/>
    </ligandPart>
</feature>
<dbReference type="InterPro" id="IPR000823">
    <property type="entry name" value="Peroxidase_pln"/>
</dbReference>
<evidence type="ECO:0000313" key="23">
    <source>
        <dbReference type="EnsemblPlants" id="OPUNC01G43800.1"/>
    </source>
</evidence>
<dbReference type="Proteomes" id="UP000026962">
    <property type="component" value="Chromosome 1"/>
</dbReference>
<name>A0A0E0JTZ4_ORYPU</name>
<feature type="disulfide bond" evidence="20">
    <location>
        <begin position="408"/>
        <end position="489"/>
    </location>
</feature>
<evidence type="ECO:0000256" key="12">
    <source>
        <dbReference type="ARBA" id="ARBA00023157"/>
    </source>
</evidence>
<dbReference type="Gene3D" id="1.10.420.10">
    <property type="entry name" value="Peroxidase, domain 2"/>
    <property type="match status" value="2"/>
</dbReference>
<evidence type="ECO:0000256" key="11">
    <source>
        <dbReference type="ARBA" id="ARBA00023004"/>
    </source>
</evidence>
<feature type="binding site" evidence="17">
    <location>
        <position position="539"/>
    </location>
    <ligand>
        <name>substrate</name>
    </ligand>
</feature>
<feature type="active site" description="Proton acceptor" evidence="16">
    <location>
        <position position="439"/>
    </location>
</feature>